<keyword evidence="2" id="KW-1185">Reference proteome</keyword>
<organism evidence="1 2">
    <name type="scientific">Filibacter tadaridae</name>
    <dbReference type="NCBI Taxonomy" id="2483811"/>
    <lineage>
        <taxon>Bacteria</taxon>
        <taxon>Bacillati</taxon>
        <taxon>Bacillota</taxon>
        <taxon>Bacilli</taxon>
        <taxon>Bacillales</taxon>
        <taxon>Caryophanaceae</taxon>
        <taxon>Filibacter</taxon>
    </lineage>
</organism>
<gene>
    <name evidence="1" type="ORF">FILTAD_02650</name>
</gene>
<protein>
    <submittedName>
        <fullName evidence="1">Uncharacterized protein</fullName>
    </submittedName>
</protein>
<sequence length="88" mass="9626">MLALAIIMVTFGTLLPFASTMTVNLQLKKAAMVAAETAYQGAITFSAYGLTEGTRQVKDVDYDWVIDEQSVCVSYTPFGEELSKCVDF</sequence>
<evidence type="ECO:0000313" key="1">
    <source>
        <dbReference type="EMBL" id="VDC32422.1"/>
    </source>
</evidence>
<reference evidence="1 2" key="1">
    <citation type="submission" date="2018-11" db="EMBL/GenBank/DDBJ databases">
        <authorList>
            <person name="Criscuolo A."/>
        </authorList>
    </citation>
    <scope>NUCLEOTIDE SEQUENCE [LARGE SCALE GENOMIC DNA]</scope>
    <source>
        <strain evidence="1">ATB-66</strain>
    </source>
</reference>
<dbReference type="RefSeq" id="WP_148085404.1">
    <property type="nucleotide sequence ID" value="NZ_UXAV01000044.1"/>
</dbReference>
<dbReference type="Proteomes" id="UP000270468">
    <property type="component" value="Unassembled WGS sequence"/>
</dbReference>
<dbReference type="OrthoDB" id="2456326at2"/>
<name>A0A3P5XTJ3_9BACL</name>
<evidence type="ECO:0000313" key="2">
    <source>
        <dbReference type="Proteomes" id="UP000270468"/>
    </source>
</evidence>
<proteinExistence type="predicted"/>
<dbReference type="EMBL" id="UXAV01000044">
    <property type="protein sequence ID" value="VDC32422.1"/>
    <property type="molecule type" value="Genomic_DNA"/>
</dbReference>
<dbReference type="AlphaFoldDB" id="A0A3P5XTJ3"/>
<accession>A0A3P5XTJ3</accession>